<dbReference type="AlphaFoldDB" id="A0A150SYL3"/>
<comment type="caution">
    <text evidence="1">The sequence shown here is derived from an EMBL/GenBank/DDBJ whole genome shotgun (WGS) entry which is preliminary data.</text>
</comment>
<evidence type="ECO:0000313" key="2">
    <source>
        <dbReference type="Proteomes" id="UP000075515"/>
    </source>
</evidence>
<proteinExistence type="predicted"/>
<dbReference type="EMBL" id="JEMC01003543">
    <property type="protein sequence ID" value="KYF80557.1"/>
    <property type="molecule type" value="Genomic_DNA"/>
</dbReference>
<evidence type="ECO:0000313" key="1">
    <source>
        <dbReference type="EMBL" id="KYF80557.1"/>
    </source>
</evidence>
<organism evidence="1 2">
    <name type="scientific">Sorangium cellulosum</name>
    <name type="common">Polyangium cellulosum</name>
    <dbReference type="NCBI Taxonomy" id="56"/>
    <lineage>
        <taxon>Bacteria</taxon>
        <taxon>Pseudomonadati</taxon>
        <taxon>Myxococcota</taxon>
        <taxon>Polyangia</taxon>
        <taxon>Polyangiales</taxon>
        <taxon>Polyangiaceae</taxon>
        <taxon>Sorangium</taxon>
    </lineage>
</organism>
<protein>
    <submittedName>
        <fullName evidence="1">Uncharacterized protein</fullName>
    </submittedName>
</protein>
<accession>A0A150SYL3</accession>
<sequence length="80" mass="8606">MVPEAACPDDLWSIAPFKGRVFAASLRRLYCIEAGKVELLDLESLGAGPFGVLSAFGDTSWSVGAKDVLSFDGQRWSRVA</sequence>
<dbReference type="Proteomes" id="UP000075515">
    <property type="component" value="Unassembled WGS sequence"/>
</dbReference>
<gene>
    <name evidence="1" type="ORF">BE18_27415</name>
</gene>
<reference evidence="1 2" key="1">
    <citation type="submission" date="2014-02" db="EMBL/GenBank/DDBJ databases">
        <title>The small core and large imbalanced accessory genome model reveals a collaborative survival strategy of Sorangium cellulosum strains in nature.</title>
        <authorList>
            <person name="Han K."/>
            <person name="Peng R."/>
            <person name="Blom J."/>
            <person name="Li Y.-Z."/>
        </authorList>
    </citation>
    <scope>NUCLEOTIDE SEQUENCE [LARGE SCALE GENOMIC DNA]</scope>
    <source>
        <strain evidence="1 2">So0149</strain>
    </source>
</reference>
<name>A0A150SYL3_SORCE</name>